<dbReference type="OrthoDB" id="619536at2759"/>
<evidence type="ECO:0000256" key="8">
    <source>
        <dbReference type="ARBA" id="ARBA00024360"/>
    </source>
</evidence>
<proteinExistence type="inferred from homology"/>
<keyword evidence="5" id="KW-0808">Transferase</keyword>
<dbReference type="GO" id="GO:0005886">
    <property type="term" value="C:plasma membrane"/>
    <property type="evidence" value="ECO:0007669"/>
    <property type="project" value="UniProtKB-SubCell"/>
</dbReference>
<dbReference type="PANTHER" id="PTHR31650">
    <property type="entry name" value="O-ACYLTRANSFERASE (WSD1-LIKE) FAMILY PROTEIN"/>
    <property type="match status" value="1"/>
</dbReference>
<dbReference type="Pfam" id="PF06974">
    <property type="entry name" value="WS_DGAT_C"/>
    <property type="match status" value="1"/>
</dbReference>
<feature type="domain" description="O-acyltransferase WSD1-like N-terminal" evidence="11">
    <location>
        <begin position="100"/>
        <end position="259"/>
    </location>
</feature>
<comment type="catalytic activity">
    <reaction evidence="9">
        <text>a long chain fatty alcohol + a fatty acyl-CoA = a long-chain alcohol wax ester + CoA</text>
        <dbReference type="Rhea" id="RHEA:38443"/>
        <dbReference type="ChEBI" id="CHEBI:17135"/>
        <dbReference type="ChEBI" id="CHEBI:57287"/>
        <dbReference type="ChEBI" id="CHEBI:77636"/>
        <dbReference type="ChEBI" id="CHEBI:235323"/>
        <dbReference type="EC" id="2.3.1.75"/>
    </reaction>
</comment>
<dbReference type="Pfam" id="PF03007">
    <property type="entry name" value="WS_DGAT_cat"/>
    <property type="match status" value="1"/>
</dbReference>
<sequence length="469" mass="52587">MNQFEEDVSMPLSPMADYFSSSVINVFVLGVMESEIPIDDSRVMPLLEDMFLPISRRFSSVLVVDKKGKKGWKEVHVNLKEHIKTPTFTTITPLKLYDEYLDQYMSKIAMEQLSLYKPLWEMHIIKYPTSNAAGTFIFKLHHALGDGYSFMTTLLSCVQNANNPSIPVKFPSRPSSVKSKSTTITKLKMLPQTVSMVCKSVFDFGWNVLKDSLIADDQTPIRSGRKDVGFRPMAISNVSLSLEAIKEVKHKLNVSVNDVLVGVIFLAIQLYMGAMNHKSSKAKATALVLLNTRKIRAYKPVKEMLHTNEAPWGNRFHFMHVPIPKLSDARSLNPLEFVSEANKSITRKRNSLAEVPLTDLLLRLVNQINGPEAAAKHVFKTLNNTSLSISHMVGPVDQVALVNHPIKGIYFMTVGLSQSITVTITSYVGCIRVGFGVEKEFIDERQLKSSFETSLEMMLEAARNVATKN</sequence>
<comment type="pathway">
    <text evidence="4">Lipid metabolism.</text>
</comment>
<keyword evidence="7" id="KW-0012">Acyltransferase</keyword>
<dbReference type="PANTHER" id="PTHR31650:SF34">
    <property type="entry name" value="O-ACYLTRANSFERASE WSD1-LIKE ISOFORM X1"/>
    <property type="match status" value="1"/>
</dbReference>
<keyword evidence="13" id="KW-1185">Reference proteome</keyword>
<dbReference type="AlphaFoldDB" id="A0A8B8KHM6"/>
<dbReference type="GO" id="GO:0005789">
    <property type="term" value="C:endoplasmic reticulum membrane"/>
    <property type="evidence" value="ECO:0007669"/>
    <property type="project" value="UniProtKB-SubCell"/>
</dbReference>
<evidence type="ECO:0000259" key="12">
    <source>
        <dbReference type="Pfam" id="PF06974"/>
    </source>
</evidence>
<name>A0A8B8KHM6_ABRPR</name>
<dbReference type="UniPathway" id="UPA00282"/>
<evidence type="ECO:0000256" key="1">
    <source>
        <dbReference type="ARBA" id="ARBA00004162"/>
    </source>
</evidence>
<evidence type="ECO:0000313" key="13">
    <source>
        <dbReference type="Proteomes" id="UP000694853"/>
    </source>
</evidence>
<evidence type="ECO:0000256" key="4">
    <source>
        <dbReference type="ARBA" id="ARBA00005189"/>
    </source>
</evidence>
<evidence type="ECO:0000256" key="6">
    <source>
        <dbReference type="ARBA" id="ARBA00022824"/>
    </source>
</evidence>
<comment type="catalytic activity">
    <reaction evidence="10">
        <text>an acyl-CoA + a 1,2-diacyl-sn-glycerol = a triacyl-sn-glycerol + CoA</text>
        <dbReference type="Rhea" id="RHEA:10868"/>
        <dbReference type="ChEBI" id="CHEBI:17815"/>
        <dbReference type="ChEBI" id="CHEBI:57287"/>
        <dbReference type="ChEBI" id="CHEBI:58342"/>
        <dbReference type="ChEBI" id="CHEBI:64615"/>
        <dbReference type="EC" id="2.3.1.20"/>
    </reaction>
</comment>
<comment type="subcellular location">
    <subcellularLocation>
        <location evidence="1">Cell membrane</location>
        <topology evidence="1">Single-pass membrane protein</topology>
    </subcellularLocation>
    <subcellularLocation>
        <location evidence="2">Endoplasmic reticulum membrane</location>
    </subcellularLocation>
</comment>
<reference evidence="13" key="1">
    <citation type="journal article" date="2019" name="Toxins">
        <title>Detection of Abrin-Like and Prepropulchellin-Like Toxin Genes and Transcripts Using Whole Genome Sequencing and Full-Length Transcript Sequencing of Abrus precatorius.</title>
        <authorList>
            <person name="Hovde B.T."/>
            <person name="Daligault H.E."/>
            <person name="Hanschen E.R."/>
            <person name="Kunde Y.A."/>
            <person name="Johnson M.B."/>
            <person name="Starkenburg S.R."/>
            <person name="Johnson S.L."/>
        </authorList>
    </citation>
    <scope>NUCLEOTIDE SEQUENCE [LARGE SCALE GENOMIC DNA]</scope>
</reference>
<feature type="domain" description="O-acyltransferase WSD1 C-terminal" evidence="12">
    <location>
        <begin position="312"/>
        <end position="458"/>
    </location>
</feature>
<comment type="pathway">
    <text evidence="3">Glycerolipid metabolism; triacylglycerol biosynthesis.</text>
</comment>
<dbReference type="GeneID" id="113855890"/>
<dbReference type="GO" id="GO:0004144">
    <property type="term" value="F:diacylglycerol O-acyltransferase activity"/>
    <property type="evidence" value="ECO:0007669"/>
    <property type="project" value="UniProtKB-EC"/>
</dbReference>
<dbReference type="InterPro" id="IPR009721">
    <property type="entry name" value="O-acyltransferase_WSD1_C"/>
</dbReference>
<evidence type="ECO:0000256" key="9">
    <source>
        <dbReference type="ARBA" id="ARBA00047604"/>
    </source>
</evidence>
<evidence type="ECO:0000256" key="3">
    <source>
        <dbReference type="ARBA" id="ARBA00004771"/>
    </source>
</evidence>
<protein>
    <submittedName>
        <fullName evidence="14">O-acyltransferase WSD1-like</fullName>
    </submittedName>
</protein>
<dbReference type="InterPro" id="IPR045034">
    <property type="entry name" value="O-acyltransferase_WSD1-like"/>
</dbReference>
<evidence type="ECO:0000256" key="5">
    <source>
        <dbReference type="ARBA" id="ARBA00022679"/>
    </source>
</evidence>
<evidence type="ECO:0000313" key="14">
    <source>
        <dbReference type="RefSeq" id="XP_027343322.1"/>
    </source>
</evidence>
<evidence type="ECO:0000259" key="11">
    <source>
        <dbReference type="Pfam" id="PF03007"/>
    </source>
</evidence>
<evidence type="ECO:0000256" key="2">
    <source>
        <dbReference type="ARBA" id="ARBA00004586"/>
    </source>
</evidence>
<organism evidence="13 14">
    <name type="scientific">Abrus precatorius</name>
    <name type="common">Indian licorice</name>
    <name type="synonym">Glycine abrus</name>
    <dbReference type="NCBI Taxonomy" id="3816"/>
    <lineage>
        <taxon>Eukaryota</taxon>
        <taxon>Viridiplantae</taxon>
        <taxon>Streptophyta</taxon>
        <taxon>Embryophyta</taxon>
        <taxon>Tracheophyta</taxon>
        <taxon>Spermatophyta</taxon>
        <taxon>Magnoliopsida</taxon>
        <taxon>eudicotyledons</taxon>
        <taxon>Gunneridae</taxon>
        <taxon>Pentapetalae</taxon>
        <taxon>rosids</taxon>
        <taxon>fabids</taxon>
        <taxon>Fabales</taxon>
        <taxon>Fabaceae</taxon>
        <taxon>Papilionoideae</taxon>
        <taxon>50 kb inversion clade</taxon>
        <taxon>NPAAA clade</taxon>
        <taxon>indigoferoid/millettioid clade</taxon>
        <taxon>Abreae</taxon>
        <taxon>Abrus</taxon>
    </lineage>
</organism>
<dbReference type="Proteomes" id="UP000694853">
    <property type="component" value="Unplaced"/>
</dbReference>
<keyword evidence="6" id="KW-0256">Endoplasmic reticulum</keyword>
<evidence type="ECO:0000256" key="10">
    <source>
        <dbReference type="ARBA" id="ARBA00048109"/>
    </source>
</evidence>
<gene>
    <name evidence="14" type="primary">LOC113855890</name>
</gene>
<comment type="similarity">
    <text evidence="8">In the N-terminal section; belongs to the long-chain O-acyltransferase family.</text>
</comment>
<dbReference type="RefSeq" id="XP_027343322.1">
    <property type="nucleotide sequence ID" value="XM_027487521.1"/>
</dbReference>
<dbReference type="InterPro" id="IPR004255">
    <property type="entry name" value="O-acyltransferase_WSD1_N"/>
</dbReference>
<dbReference type="GO" id="GO:0047196">
    <property type="term" value="F:long-chain-alcohol O-fatty-acyltransferase activity"/>
    <property type="evidence" value="ECO:0007669"/>
    <property type="project" value="UniProtKB-EC"/>
</dbReference>
<evidence type="ECO:0000256" key="7">
    <source>
        <dbReference type="ARBA" id="ARBA00023315"/>
    </source>
</evidence>
<dbReference type="KEGG" id="aprc:113855890"/>
<reference evidence="14" key="2">
    <citation type="submission" date="2025-08" db="UniProtKB">
        <authorList>
            <consortium name="RefSeq"/>
        </authorList>
    </citation>
    <scope>IDENTIFICATION</scope>
    <source>
        <tissue evidence="14">Young leaves</tissue>
    </source>
</reference>
<accession>A0A8B8KHM6</accession>
<dbReference type="GO" id="GO:0019432">
    <property type="term" value="P:triglyceride biosynthetic process"/>
    <property type="evidence" value="ECO:0007669"/>
    <property type="project" value="UniProtKB-UniPathway"/>
</dbReference>